<dbReference type="Pfam" id="PF26250">
    <property type="entry name" value="RRM_RdRP1_2"/>
    <property type="match status" value="1"/>
</dbReference>
<sequence>MGSKTIRVSGFPINVTATEAKTFLESKTGAGTIYALKIRNPDIINNVLELMQWCK</sequence>
<reference evidence="2" key="1">
    <citation type="journal article" date="2023" name="Nat. Commun.">
        <title>Diploid and tetraploid genomes of Acorus and the evolution of monocots.</title>
        <authorList>
            <person name="Ma L."/>
            <person name="Liu K.W."/>
            <person name="Li Z."/>
            <person name="Hsiao Y.Y."/>
            <person name="Qi Y."/>
            <person name="Fu T."/>
            <person name="Tang G.D."/>
            <person name="Zhang D."/>
            <person name="Sun W.H."/>
            <person name="Liu D.K."/>
            <person name="Li Y."/>
            <person name="Chen G.Z."/>
            <person name="Liu X.D."/>
            <person name="Liao X.Y."/>
            <person name="Jiang Y.T."/>
            <person name="Yu X."/>
            <person name="Hao Y."/>
            <person name="Huang J."/>
            <person name="Zhao X.W."/>
            <person name="Ke S."/>
            <person name="Chen Y.Y."/>
            <person name="Wu W.L."/>
            <person name="Hsu J.L."/>
            <person name="Lin Y.F."/>
            <person name="Huang M.D."/>
            <person name="Li C.Y."/>
            <person name="Huang L."/>
            <person name="Wang Z.W."/>
            <person name="Zhao X."/>
            <person name="Zhong W.Y."/>
            <person name="Peng D.H."/>
            <person name="Ahmad S."/>
            <person name="Lan S."/>
            <person name="Zhang J.S."/>
            <person name="Tsai W.C."/>
            <person name="Van de Peer Y."/>
            <person name="Liu Z.J."/>
        </authorList>
    </citation>
    <scope>NUCLEOTIDE SEQUENCE</scope>
    <source>
        <strain evidence="2">CP</strain>
    </source>
</reference>
<organism evidence="2 3">
    <name type="scientific">Acorus calamus</name>
    <name type="common">Sweet flag</name>
    <dbReference type="NCBI Taxonomy" id="4465"/>
    <lineage>
        <taxon>Eukaryota</taxon>
        <taxon>Viridiplantae</taxon>
        <taxon>Streptophyta</taxon>
        <taxon>Embryophyta</taxon>
        <taxon>Tracheophyta</taxon>
        <taxon>Spermatophyta</taxon>
        <taxon>Magnoliopsida</taxon>
        <taxon>Liliopsida</taxon>
        <taxon>Acoraceae</taxon>
        <taxon>Acorus</taxon>
    </lineage>
</organism>
<accession>A0AAV9C0B4</accession>
<dbReference type="EMBL" id="JAUJYO010000022">
    <property type="protein sequence ID" value="KAK1282084.1"/>
    <property type="molecule type" value="Genomic_DNA"/>
</dbReference>
<evidence type="ECO:0000313" key="2">
    <source>
        <dbReference type="EMBL" id="KAK1282084.1"/>
    </source>
</evidence>
<dbReference type="AlphaFoldDB" id="A0AAV9C0B4"/>
<evidence type="ECO:0000259" key="1">
    <source>
        <dbReference type="Pfam" id="PF26250"/>
    </source>
</evidence>
<protein>
    <recommendedName>
        <fullName evidence="1">RDR1/2-like RRM domain-containing protein</fullName>
    </recommendedName>
</protein>
<proteinExistence type="predicted"/>
<name>A0AAV9C0B4_ACOCL</name>
<comment type="caution">
    <text evidence="2">The sequence shown here is derived from an EMBL/GenBank/DDBJ whole genome shotgun (WGS) entry which is preliminary data.</text>
</comment>
<dbReference type="InterPro" id="IPR058763">
    <property type="entry name" value="RRM_RDR1/2-like"/>
</dbReference>
<gene>
    <name evidence="2" type="ORF">QJS10_CPB22g00391</name>
</gene>
<reference evidence="2" key="2">
    <citation type="submission" date="2023-06" db="EMBL/GenBank/DDBJ databases">
        <authorList>
            <person name="Ma L."/>
            <person name="Liu K.-W."/>
            <person name="Li Z."/>
            <person name="Hsiao Y.-Y."/>
            <person name="Qi Y."/>
            <person name="Fu T."/>
            <person name="Tang G."/>
            <person name="Zhang D."/>
            <person name="Sun W.-H."/>
            <person name="Liu D.-K."/>
            <person name="Li Y."/>
            <person name="Chen G.-Z."/>
            <person name="Liu X.-D."/>
            <person name="Liao X.-Y."/>
            <person name="Jiang Y.-T."/>
            <person name="Yu X."/>
            <person name="Hao Y."/>
            <person name="Huang J."/>
            <person name="Zhao X.-W."/>
            <person name="Ke S."/>
            <person name="Chen Y.-Y."/>
            <person name="Wu W.-L."/>
            <person name="Hsu J.-L."/>
            <person name="Lin Y.-F."/>
            <person name="Huang M.-D."/>
            <person name="Li C.-Y."/>
            <person name="Huang L."/>
            <person name="Wang Z.-W."/>
            <person name="Zhao X."/>
            <person name="Zhong W.-Y."/>
            <person name="Peng D.-H."/>
            <person name="Ahmad S."/>
            <person name="Lan S."/>
            <person name="Zhang J.-S."/>
            <person name="Tsai W.-C."/>
            <person name="Van De Peer Y."/>
            <person name="Liu Z.-J."/>
        </authorList>
    </citation>
    <scope>NUCLEOTIDE SEQUENCE</scope>
    <source>
        <strain evidence="2">CP</strain>
        <tissue evidence="2">Leaves</tissue>
    </source>
</reference>
<evidence type="ECO:0000313" key="3">
    <source>
        <dbReference type="Proteomes" id="UP001180020"/>
    </source>
</evidence>
<keyword evidence="3" id="KW-1185">Reference proteome</keyword>
<dbReference type="Proteomes" id="UP001180020">
    <property type="component" value="Unassembled WGS sequence"/>
</dbReference>
<feature type="domain" description="RDR1/2-like RRM" evidence="1">
    <location>
        <begin position="5"/>
        <end position="41"/>
    </location>
</feature>